<comment type="pathway">
    <text evidence="1">Cofactor biosynthesis; adenosylcobalamin biosynthesis.</text>
</comment>
<dbReference type="Pfam" id="PF02570">
    <property type="entry name" value="CbiC"/>
    <property type="match status" value="1"/>
</dbReference>
<evidence type="ECO:0000313" key="6">
    <source>
        <dbReference type="EMBL" id="MBJ6125369.1"/>
    </source>
</evidence>
<dbReference type="PANTHER" id="PTHR43588">
    <property type="entry name" value="COBALT-PRECORRIN-8 METHYLMUTASE"/>
    <property type="match status" value="1"/>
</dbReference>
<protein>
    <submittedName>
        <fullName evidence="6">Precorrin-8X methylmutase</fullName>
        <ecNumber evidence="6">5.4.99.61</ecNumber>
    </submittedName>
</protein>
<comment type="caution">
    <text evidence="6">The sequence shown here is derived from an EMBL/GenBank/DDBJ whole genome shotgun (WGS) entry which is preliminary data.</text>
</comment>
<dbReference type="SUPFAM" id="SSF63965">
    <property type="entry name" value="Precorrin-8X methylmutase CbiC/CobH"/>
    <property type="match status" value="1"/>
</dbReference>
<evidence type="ECO:0000256" key="4">
    <source>
        <dbReference type="ARBA" id="ARBA00023235"/>
    </source>
</evidence>
<evidence type="ECO:0000313" key="7">
    <source>
        <dbReference type="Proteomes" id="UP000620670"/>
    </source>
</evidence>
<dbReference type="EC" id="5.4.99.61" evidence="6"/>
<evidence type="ECO:0000256" key="1">
    <source>
        <dbReference type="ARBA" id="ARBA00004953"/>
    </source>
</evidence>
<evidence type="ECO:0000256" key="3">
    <source>
        <dbReference type="ARBA" id="ARBA00022573"/>
    </source>
</evidence>
<proteinExistence type="inferred from homology"/>
<dbReference type="NCBIfam" id="NF006136">
    <property type="entry name" value="PRK08285.1"/>
    <property type="match status" value="1"/>
</dbReference>
<sequence length="210" mass="22148">MSASRDYIREGAEIYRRSFAIIRAEADLSRFSGTAERVVVRMIHACGMTDLPGDIDLSPDFAEAAEAALKRGAPILCDAKMVANGITRARLPANNEVICTLDDPRVPALATELGNTRSAAAMELWRERLDGALVVFGNAPTALFHLLEMLDAGAPKPAAVIGIPVGFIGAAESKEALARDGRVPYLVVHGRRGGSAMAAAAVNALANPVE</sequence>
<evidence type="ECO:0000259" key="5">
    <source>
        <dbReference type="Pfam" id="PF02570"/>
    </source>
</evidence>
<dbReference type="PANTHER" id="PTHR43588:SF1">
    <property type="entry name" value="COBALT-PRECORRIN-8 METHYLMUTASE"/>
    <property type="match status" value="1"/>
</dbReference>
<dbReference type="Gene3D" id="3.40.50.10230">
    <property type="entry name" value="Cobalamin biosynthesis CobH/CbiC, precorrin-8X methylmutase"/>
    <property type="match status" value="1"/>
</dbReference>
<reference evidence="7" key="1">
    <citation type="submission" date="2020-12" db="EMBL/GenBank/DDBJ databases">
        <title>Hymenobacter sp.</title>
        <authorList>
            <person name="Kim M.K."/>
        </authorList>
    </citation>
    <scope>NUCLEOTIDE SEQUENCE [LARGE SCALE GENOMIC DNA]</scope>
    <source>
        <strain evidence="7">BT325</strain>
    </source>
</reference>
<gene>
    <name evidence="6" type="ORF">JAO75_08085</name>
</gene>
<feature type="domain" description="Cobalamin biosynthesis precorrin-8X methylmutase CobH/CbiC" evidence="5">
    <location>
        <begin position="13"/>
        <end position="206"/>
    </location>
</feature>
<dbReference type="Proteomes" id="UP000620670">
    <property type="component" value="Unassembled WGS sequence"/>
</dbReference>
<dbReference type="InterPro" id="IPR003722">
    <property type="entry name" value="Cbl_synth_CobH/CbiC"/>
</dbReference>
<organism evidence="6 7">
    <name type="scientific">Microvirga splendida</name>
    <dbReference type="NCBI Taxonomy" id="2795727"/>
    <lineage>
        <taxon>Bacteria</taxon>
        <taxon>Pseudomonadati</taxon>
        <taxon>Pseudomonadota</taxon>
        <taxon>Alphaproteobacteria</taxon>
        <taxon>Hyphomicrobiales</taxon>
        <taxon>Methylobacteriaceae</taxon>
        <taxon>Microvirga</taxon>
    </lineage>
</organism>
<keyword evidence="3" id="KW-0169">Cobalamin biosynthesis</keyword>
<comment type="similarity">
    <text evidence="2">Belongs to the CobH/CbiC family.</text>
</comment>
<name>A0ABS0XZ77_9HYPH</name>
<accession>A0ABS0XZ77</accession>
<keyword evidence="4 6" id="KW-0413">Isomerase</keyword>
<dbReference type="InterPro" id="IPR036588">
    <property type="entry name" value="CobH/CbiC_sf"/>
</dbReference>
<dbReference type="RefSeq" id="WP_199048180.1">
    <property type="nucleotide sequence ID" value="NZ_JAELXT010000006.1"/>
</dbReference>
<dbReference type="EMBL" id="JAELXT010000006">
    <property type="protein sequence ID" value="MBJ6125369.1"/>
    <property type="molecule type" value="Genomic_DNA"/>
</dbReference>
<dbReference type="GO" id="GO:0016993">
    <property type="term" value="F:precorrin-8X methylmutase activity"/>
    <property type="evidence" value="ECO:0007669"/>
    <property type="project" value="UniProtKB-EC"/>
</dbReference>
<evidence type="ECO:0000256" key="2">
    <source>
        <dbReference type="ARBA" id="ARBA00009774"/>
    </source>
</evidence>
<keyword evidence="7" id="KW-1185">Reference proteome</keyword>